<dbReference type="InterPro" id="IPR051783">
    <property type="entry name" value="NAD(P)-dependent_oxidoreduct"/>
</dbReference>
<dbReference type="SUPFAM" id="SSF51735">
    <property type="entry name" value="NAD(P)-binding Rossmann-fold domains"/>
    <property type="match status" value="1"/>
</dbReference>
<dbReference type="InterPro" id="IPR001509">
    <property type="entry name" value="Epimerase_deHydtase"/>
</dbReference>
<dbReference type="GO" id="GO:0005737">
    <property type="term" value="C:cytoplasm"/>
    <property type="evidence" value="ECO:0007669"/>
    <property type="project" value="TreeGrafter"/>
</dbReference>
<dbReference type="VEuPathDB" id="FungiDB:BO97DRAFT_476125"/>
<proteinExistence type="predicted"/>
<dbReference type="PANTHER" id="PTHR48079:SF5">
    <property type="entry name" value="DEPENDENT EPIMERASE_DEHYDRATASE, PUTATIVE (AFU_ORTHOLOGUE AFUA_7G00180)-RELATED"/>
    <property type="match status" value="1"/>
</dbReference>
<evidence type="ECO:0000313" key="3">
    <source>
        <dbReference type="EMBL" id="RAL15156.1"/>
    </source>
</evidence>
<dbReference type="GO" id="GO:0004029">
    <property type="term" value="F:aldehyde dehydrogenase (NAD+) activity"/>
    <property type="evidence" value="ECO:0007669"/>
    <property type="project" value="TreeGrafter"/>
</dbReference>
<evidence type="ECO:0000259" key="2">
    <source>
        <dbReference type="Pfam" id="PF01370"/>
    </source>
</evidence>
<accession>A0A395I5V0</accession>
<dbReference type="Pfam" id="PF01370">
    <property type="entry name" value="Epimerase"/>
    <property type="match status" value="1"/>
</dbReference>
<feature type="region of interest" description="Disordered" evidence="1">
    <location>
        <begin position="129"/>
        <end position="150"/>
    </location>
</feature>
<protein>
    <submittedName>
        <fullName evidence="3">Oxidoreductase domain-containing protein</fullName>
    </submittedName>
</protein>
<dbReference type="AlphaFoldDB" id="A0A395I5V0"/>
<organism evidence="3 4">
    <name type="scientific">Aspergillus homomorphus (strain CBS 101889)</name>
    <dbReference type="NCBI Taxonomy" id="1450537"/>
    <lineage>
        <taxon>Eukaryota</taxon>
        <taxon>Fungi</taxon>
        <taxon>Dikarya</taxon>
        <taxon>Ascomycota</taxon>
        <taxon>Pezizomycotina</taxon>
        <taxon>Eurotiomycetes</taxon>
        <taxon>Eurotiomycetidae</taxon>
        <taxon>Eurotiales</taxon>
        <taxon>Aspergillaceae</taxon>
        <taxon>Aspergillus</taxon>
        <taxon>Aspergillus subgen. Circumdati</taxon>
    </lineage>
</organism>
<dbReference type="RefSeq" id="XP_025554310.1">
    <property type="nucleotide sequence ID" value="XM_025700458.1"/>
</dbReference>
<name>A0A395I5V0_ASPHC</name>
<gene>
    <name evidence="3" type="ORF">BO97DRAFT_476125</name>
</gene>
<dbReference type="GeneID" id="37204747"/>
<dbReference type="STRING" id="1450537.A0A395I5V0"/>
<feature type="domain" description="NAD-dependent epimerase/dehydratase" evidence="2">
    <location>
        <begin position="13"/>
        <end position="241"/>
    </location>
</feature>
<keyword evidence="4" id="KW-1185">Reference proteome</keyword>
<evidence type="ECO:0000256" key="1">
    <source>
        <dbReference type="SAM" id="MobiDB-lite"/>
    </source>
</evidence>
<dbReference type="InterPro" id="IPR036291">
    <property type="entry name" value="NAD(P)-bd_dom_sf"/>
</dbReference>
<sequence length="330" mass="34337">MTSPQEKEEKTLFILGGSGYIGTQILAQAQLPPFNYAHIRALSRTPETDTHLLSHGATPIRGDLTSLDTITTEARGADAVIMLATAYIFGVTPSYDDVMSTDQSALSAIGAALSGTAKPLAIASGTLLAAPSPTGEETTEESPLDPSPINTRGKTDAFALALGQKLKFPVVSIRLAPYVYGRGGSGIGLFMAQAEKEGRVVTVNGGGNRTTVVHVDDAAHLFLLAVERHRKEGGGGGEVYNASADTTVTAGQIFGAVAGVLRVPVADVSGAEARAAGMDETVLRFLTAENRASGDKARRVLGWRPSGPGILRDISQGSYCRGGTGWRGEN</sequence>
<dbReference type="Proteomes" id="UP000248961">
    <property type="component" value="Unassembled WGS sequence"/>
</dbReference>
<dbReference type="PANTHER" id="PTHR48079">
    <property type="entry name" value="PROTEIN YEEZ"/>
    <property type="match status" value="1"/>
</dbReference>
<evidence type="ECO:0000313" key="4">
    <source>
        <dbReference type="Proteomes" id="UP000248961"/>
    </source>
</evidence>
<dbReference type="Gene3D" id="3.40.50.720">
    <property type="entry name" value="NAD(P)-binding Rossmann-like Domain"/>
    <property type="match status" value="1"/>
</dbReference>
<dbReference type="OrthoDB" id="10262413at2759"/>
<dbReference type="EMBL" id="KZ824272">
    <property type="protein sequence ID" value="RAL15156.1"/>
    <property type="molecule type" value="Genomic_DNA"/>
</dbReference>
<reference evidence="3 4" key="1">
    <citation type="submission" date="2018-02" db="EMBL/GenBank/DDBJ databases">
        <title>The genomes of Aspergillus section Nigri reveals drivers in fungal speciation.</title>
        <authorList>
            <consortium name="DOE Joint Genome Institute"/>
            <person name="Vesth T.C."/>
            <person name="Nybo J."/>
            <person name="Theobald S."/>
            <person name="Brandl J."/>
            <person name="Frisvad J.C."/>
            <person name="Nielsen K.F."/>
            <person name="Lyhne E.K."/>
            <person name="Kogle M.E."/>
            <person name="Kuo A."/>
            <person name="Riley R."/>
            <person name="Clum A."/>
            <person name="Nolan M."/>
            <person name="Lipzen A."/>
            <person name="Salamov A."/>
            <person name="Henrissat B."/>
            <person name="Wiebenga A."/>
            <person name="De vries R.P."/>
            <person name="Grigoriev I.V."/>
            <person name="Mortensen U.H."/>
            <person name="Andersen M.R."/>
            <person name="Baker S.E."/>
        </authorList>
    </citation>
    <scope>NUCLEOTIDE SEQUENCE [LARGE SCALE GENOMIC DNA]</scope>
    <source>
        <strain evidence="3 4">CBS 101889</strain>
    </source>
</reference>